<dbReference type="Gene3D" id="2.120.10.30">
    <property type="entry name" value="TolB, C-terminal domain"/>
    <property type="match status" value="1"/>
</dbReference>
<comment type="similarity">
    <text evidence="1">Belongs to the SMP-30/CGR1 family.</text>
</comment>
<evidence type="ECO:0000313" key="5">
    <source>
        <dbReference type="EMBL" id="KHQ50128.1"/>
    </source>
</evidence>
<dbReference type="EMBL" id="JSUQ01000031">
    <property type="protein sequence ID" value="KHQ50128.1"/>
    <property type="molecule type" value="Genomic_DNA"/>
</dbReference>
<feature type="binding site" evidence="3">
    <location>
        <position position="148"/>
    </location>
    <ligand>
        <name>a divalent metal cation</name>
        <dbReference type="ChEBI" id="CHEBI:60240"/>
    </ligand>
</feature>
<dbReference type="InterPro" id="IPR013658">
    <property type="entry name" value="SGL"/>
</dbReference>
<feature type="domain" description="SMP-30/Gluconolactonase/LRE-like region" evidence="4">
    <location>
        <begin position="14"/>
        <end position="256"/>
    </location>
</feature>
<feature type="binding site" evidence="3">
    <location>
        <position position="197"/>
    </location>
    <ligand>
        <name>a divalent metal cation</name>
        <dbReference type="ChEBI" id="CHEBI:60240"/>
    </ligand>
</feature>
<dbReference type="AlphaFoldDB" id="A0A0B3RTN4"/>
<dbReference type="PRINTS" id="PR01790">
    <property type="entry name" value="SMP30FAMILY"/>
</dbReference>
<dbReference type="SUPFAM" id="SSF63829">
    <property type="entry name" value="Calcium-dependent phosphotriesterase"/>
    <property type="match status" value="1"/>
</dbReference>
<dbReference type="GO" id="GO:0004341">
    <property type="term" value="F:gluconolactonase activity"/>
    <property type="evidence" value="ECO:0007669"/>
    <property type="project" value="TreeGrafter"/>
</dbReference>
<dbReference type="GO" id="GO:0005509">
    <property type="term" value="F:calcium ion binding"/>
    <property type="evidence" value="ECO:0007669"/>
    <property type="project" value="TreeGrafter"/>
</dbReference>
<sequence length="290" mass="31456">MNDLRLVADVKQELGESILWDDARNELVWVDIHKGAIWRLSLRTSKLRRHALPDRVGAIGLTRSGRYVVGLAGGFGFFDPENDTWIGSVDIESDKPATRLNDGRCDRYGNFICGGMRETDDTSVTSALYRFRPDGRVDTVLAPIGCANSTCFSPDGRVMYFSDMPTGKILAYDYDPDGAPGAHRIIADLSDQPGLADGSTVDAEGCIWNAQWGGGKLVRYTPDGQVEREIALPVTNPTCVGFGGEDLSTLFITSASFMLNEAQRASEPDAGSLFAVNVLVGGLPEPRFAD</sequence>
<dbReference type="PANTHER" id="PTHR10907:SF47">
    <property type="entry name" value="REGUCALCIN"/>
    <property type="match status" value="1"/>
</dbReference>
<dbReference type="RefSeq" id="WP_043146594.1">
    <property type="nucleotide sequence ID" value="NZ_JSUQ01000031.1"/>
</dbReference>
<keyword evidence="3" id="KW-0862">Zinc</keyword>
<dbReference type="PANTHER" id="PTHR10907">
    <property type="entry name" value="REGUCALCIN"/>
    <property type="match status" value="1"/>
</dbReference>
<organism evidence="5 6">
    <name type="scientific">Mameliella alba</name>
    <dbReference type="NCBI Taxonomy" id="561184"/>
    <lineage>
        <taxon>Bacteria</taxon>
        <taxon>Pseudomonadati</taxon>
        <taxon>Pseudomonadota</taxon>
        <taxon>Alphaproteobacteria</taxon>
        <taxon>Rhodobacterales</taxon>
        <taxon>Roseobacteraceae</taxon>
        <taxon>Mameliella</taxon>
    </lineage>
</organism>
<dbReference type="GO" id="GO:0019853">
    <property type="term" value="P:L-ascorbic acid biosynthetic process"/>
    <property type="evidence" value="ECO:0007669"/>
    <property type="project" value="TreeGrafter"/>
</dbReference>
<reference evidence="5 6" key="1">
    <citation type="submission" date="2014-10" db="EMBL/GenBank/DDBJ databases">
        <title>Genome sequence of Ponticoccus sp. strain UMTAT08 isolated from clonal culture of toxic dinoflagellate Alexandrium tamiyavanichii.</title>
        <authorList>
            <person name="Gan H.Y."/>
            <person name="Muhd D.-D."/>
            <person name="Mohd Noor M.E."/>
            <person name="Yeong Y.S."/>
            <person name="Usup G."/>
        </authorList>
    </citation>
    <scope>NUCLEOTIDE SEQUENCE [LARGE SCALE GENOMIC DNA]</scope>
    <source>
        <strain evidence="5 6">UMTAT08</strain>
    </source>
</reference>
<protein>
    <submittedName>
        <fullName evidence="5">Gluconolaconase</fullName>
    </submittedName>
</protein>
<proteinExistence type="inferred from homology"/>
<dbReference type="InterPro" id="IPR011042">
    <property type="entry name" value="6-blade_b-propeller_TolB-like"/>
</dbReference>
<comment type="cofactor">
    <cofactor evidence="3">
        <name>Zn(2+)</name>
        <dbReference type="ChEBI" id="CHEBI:29105"/>
    </cofactor>
    <text evidence="3">Binds 1 divalent metal cation per subunit.</text>
</comment>
<dbReference type="Proteomes" id="UP000030960">
    <property type="component" value="Unassembled WGS sequence"/>
</dbReference>
<evidence type="ECO:0000256" key="2">
    <source>
        <dbReference type="PIRSR" id="PIRSR605511-1"/>
    </source>
</evidence>
<keyword evidence="6" id="KW-1185">Reference proteome</keyword>
<feature type="binding site" evidence="3">
    <location>
        <position position="101"/>
    </location>
    <ligand>
        <name>substrate</name>
    </ligand>
</feature>
<comment type="caution">
    <text evidence="5">The sequence shown here is derived from an EMBL/GenBank/DDBJ whole genome shotgun (WGS) entry which is preliminary data.</text>
</comment>
<name>A0A0B3RTN4_9RHOB</name>
<feature type="binding site" evidence="3">
    <location>
        <position position="16"/>
    </location>
    <ligand>
        <name>a divalent metal cation</name>
        <dbReference type="ChEBI" id="CHEBI:60240"/>
    </ligand>
</feature>
<evidence type="ECO:0000313" key="6">
    <source>
        <dbReference type="Proteomes" id="UP000030960"/>
    </source>
</evidence>
<dbReference type="Pfam" id="PF08450">
    <property type="entry name" value="SGL"/>
    <property type="match status" value="1"/>
</dbReference>
<feature type="binding site" evidence="3">
    <location>
        <position position="99"/>
    </location>
    <ligand>
        <name>substrate</name>
    </ligand>
</feature>
<evidence type="ECO:0000256" key="1">
    <source>
        <dbReference type="ARBA" id="ARBA00008853"/>
    </source>
</evidence>
<dbReference type="InterPro" id="IPR005511">
    <property type="entry name" value="SMP-30"/>
</dbReference>
<gene>
    <name evidence="5" type="ORF">OA50_05359</name>
</gene>
<feature type="active site" description="Proton donor/acceptor" evidence="2">
    <location>
        <position position="197"/>
    </location>
</feature>
<evidence type="ECO:0000256" key="3">
    <source>
        <dbReference type="PIRSR" id="PIRSR605511-2"/>
    </source>
</evidence>
<evidence type="ECO:0000259" key="4">
    <source>
        <dbReference type="Pfam" id="PF08450"/>
    </source>
</evidence>
<accession>A0A0B3RTN4</accession>
<keyword evidence="3" id="KW-0479">Metal-binding</keyword>